<evidence type="ECO:0008006" key="3">
    <source>
        <dbReference type="Google" id="ProtNLM"/>
    </source>
</evidence>
<evidence type="ECO:0000313" key="2">
    <source>
        <dbReference type="Proteomes" id="UP001210380"/>
    </source>
</evidence>
<protein>
    <recommendedName>
        <fullName evidence="3">DUF4261 domain-containing protein</fullName>
    </recommendedName>
</protein>
<accession>A0ABT4VA32</accession>
<sequence length="248" mass="27551">MDDQQGSVQPLHVLCVLGSGMDLDNVEMAVRAIGGPLFSLDRTESDLEHDPRMPDAFEACMAELTFTDADWDAVHEHDSVAYVLAQGGPGDSEYIAERMLALVAELFERCGATAIKCESSGLAHGRDTWLELAASADAPDAQLQAWVKRPILSEDLLFTCGMHLLGRPDVELQVDDLSDASRRGEWVELIDGLTGYLHIDAPAEIRDGEGFRLAEDAPRWILRQQDCDRYPEDDIFYNPQGYWRLTPS</sequence>
<reference evidence="1 2" key="1">
    <citation type="submission" date="2022-11" db="EMBL/GenBank/DDBJ databases">
        <title>Draft genome sequence of Saccharopolyspora sp. WRP15-2 isolated from rhizosphere soils of wild rice in Thailand.</title>
        <authorList>
            <person name="Duangmal K."/>
            <person name="Kammanee S."/>
            <person name="Muangham S."/>
        </authorList>
    </citation>
    <scope>NUCLEOTIDE SEQUENCE [LARGE SCALE GENOMIC DNA]</scope>
    <source>
        <strain evidence="1 2">WRP15-2</strain>
    </source>
</reference>
<organism evidence="1 2">
    <name type="scientific">Saccharopolyspora oryzae</name>
    <dbReference type="NCBI Taxonomy" id="2997343"/>
    <lineage>
        <taxon>Bacteria</taxon>
        <taxon>Bacillati</taxon>
        <taxon>Actinomycetota</taxon>
        <taxon>Actinomycetes</taxon>
        <taxon>Pseudonocardiales</taxon>
        <taxon>Pseudonocardiaceae</taxon>
        <taxon>Saccharopolyspora</taxon>
    </lineage>
</organism>
<name>A0ABT4VA32_9PSEU</name>
<dbReference type="RefSeq" id="WP_270954081.1">
    <property type="nucleotide sequence ID" value="NZ_JAQGLA010000121.1"/>
</dbReference>
<comment type="caution">
    <text evidence="1">The sequence shown here is derived from an EMBL/GenBank/DDBJ whole genome shotgun (WGS) entry which is preliminary data.</text>
</comment>
<evidence type="ECO:0000313" key="1">
    <source>
        <dbReference type="EMBL" id="MDA3630814.1"/>
    </source>
</evidence>
<gene>
    <name evidence="1" type="ORF">OU415_35680</name>
</gene>
<dbReference type="EMBL" id="JAQGLA010000121">
    <property type="protein sequence ID" value="MDA3630814.1"/>
    <property type="molecule type" value="Genomic_DNA"/>
</dbReference>
<proteinExistence type="predicted"/>
<dbReference type="Proteomes" id="UP001210380">
    <property type="component" value="Unassembled WGS sequence"/>
</dbReference>
<keyword evidence="2" id="KW-1185">Reference proteome</keyword>